<feature type="region of interest" description="Disordered" evidence="1">
    <location>
        <begin position="57"/>
        <end position="79"/>
    </location>
</feature>
<name>A0A2Z7CZP2_9LAMI</name>
<keyword evidence="2" id="KW-0732">Signal</keyword>
<dbReference type="Proteomes" id="UP000250235">
    <property type="component" value="Unassembled WGS sequence"/>
</dbReference>
<gene>
    <name evidence="3" type="ORF">F511_18082</name>
</gene>
<evidence type="ECO:0000313" key="4">
    <source>
        <dbReference type="Proteomes" id="UP000250235"/>
    </source>
</evidence>
<accession>A0A2Z7CZP2</accession>
<evidence type="ECO:0000256" key="1">
    <source>
        <dbReference type="SAM" id="MobiDB-lite"/>
    </source>
</evidence>
<organism evidence="3 4">
    <name type="scientific">Dorcoceras hygrometricum</name>
    <dbReference type="NCBI Taxonomy" id="472368"/>
    <lineage>
        <taxon>Eukaryota</taxon>
        <taxon>Viridiplantae</taxon>
        <taxon>Streptophyta</taxon>
        <taxon>Embryophyta</taxon>
        <taxon>Tracheophyta</taxon>
        <taxon>Spermatophyta</taxon>
        <taxon>Magnoliopsida</taxon>
        <taxon>eudicotyledons</taxon>
        <taxon>Gunneridae</taxon>
        <taxon>Pentapetalae</taxon>
        <taxon>asterids</taxon>
        <taxon>lamiids</taxon>
        <taxon>Lamiales</taxon>
        <taxon>Gesneriaceae</taxon>
        <taxon>Didymocarpoideae</taxon>
        <taxon>Trichosporeae</taxon>
        <taxon>Loxocarpinae</taxon>
        <taxon>Dorcoceras</taxon>
    </lineage>
</organism>
<evidence type="ECO:0000256" key="2">
    <source>
        <dbReference type="SAM" id="SignalP"/>
    </source>
</evidence>
<dbReference type="EMBL" id="KQ992551">
    <property type="protein sequence ID" value="KZV50099.1"/>
    <property type="molecule type" value="Genomic_DNA"/>
</dbReference>
<reference evidence="3 4" key="1">
    <citation type="journal article" date="2015" name="Proc. Natl. Acad. Sci. U.S.A.">
        <title>The resurrection genome of Boea hygrometrica: A blueprint for survival of dehydration.</title>
        <authorList>
            <person name="Xiao L."/>
            <person name="Yang G."/>
            <person name="Zhang L."/>
            <person name="Yang X."/>
            <person name="Zhao S."/>
            <person name="Ji Z."/>
            <person name="Zhou Q."/>
            <person name="Hu M."/>
            <person name="Wang Y."/>
            <person name="Chen M."/>
            <person name="Xu Y."/>
            <person name="Jin H."/>
            <person name="Xiao X."/>
            <person name="Hu G."/>
            <person name="Bao F."/>
            <person name="Hu Y."/>
            <person name="Wan P."/>
            <person name="Li L."/>
            <person name="Deng X."/>
            <person name="Kuang T."/>
            <person name="Xiang C."/>
            <person name="Zhu J.K."/>
            <person name="Oliver M.J."/>
            <person name="He Y."/>
        </authorList>
    </citation>
    <scope>NUCLEOTIDE SEQUENCE [LARGE SCALE GENOMIC DNA]</scope>
    <source>
        <strain evidence="4">cv. XS01</strain>
    </source>
</reference>
<sequence length="79" mass="8927">MELKTMILGHFLVISLALNAGLLYRDYCNNGKHKSVELFSFKNEGKNESLATKREAFTERPPFESSSSKVFDGVIDLDQ</sequence>
<feature type="signal peptide" evidence="2">
    <location>
        <begin position="1"/>
        <end position="17"/>
    </location>
</feature>
<keyword evidence="3" id="KW-0808">Transferase</keyword>
<keyword evidence="3" id="KW-0032">Aminotransferase</keyword>
<feature type="chain" id="PRO_5016366751" evidence="2">
    <location>
        <begin position="18"/>
        <end position="79"/>
    </location>
</feature>
<dbReference type="GO" id="GO:0008483">
    <property type="term" value="F:transaminase activity"/>
    <property type="evidence" value="ECO:0007669"/>
    <property type="project" value="UniProtKB-KW"/>
</dbReference>
<proteinExistence type="predicted"/>
<keyword evidence="4" id="KW-1185">Reference proteome</keyword>
<dbReference type="AlphaFoldDB" id="A0A2Z7CZP2"/>
<evidence type="ECO:0000313" key="3">
    <source>
        <dbReference type="EMBL" id="KZV50099.1"/>
    </source>
</evidence>
<protein>
    <submittedName>
        <fullName evidence="3">Tryptophan aminotransferase-related protein 2-like</fullName>
    </submittedName>
</protein>